<keyword evidence="12 15" id="KW-0324">Glycolysis</keyword>
<comment type="caution">
    <text evidence="18">The sequence shown here is derived from an EMBL/GenBank/DDBJ whole genome shotgun (WGS) entry which is preliminary data.</text>
</comment>
<evidence type="ECO:0000256" key="15">
    <source>
        <dbReference type="RuleBase" id="RU000504"/>
    </source>
</evidence>
<keyword evidence="6 15" id="KW-0808">Transferase</keyword>
<dbReference type="InterPro" id="IPR036918">
    <property type="entry name" value="Pyrv_Knase_C_sf"/>
</dbReference>
<evidence type="ECO:0000256" key="4">
    <source>
        <dbReference type="ARBA" id="ARBA00011881"/>
    </source>
</evidence>
<dbReference type="NCBIfam" id="NF004491">
    <property type="entry name" value="PRK05826.1"/>
    <property type="match status" value="1"/>
</dbReference>
<dbReference type="EMBL" id="JAVREO010000001">
    <property type="protein sequence ID" value="MDT0265061.1"/>
    <property type="molecule type" value="Genomic_DNA"/>
</dbReference>
<keyword evidence="7" id="KW-0479">Metal-binding</keyword>
<dbReference type="SUPFAM" id="SSF50800">
    <property type="entry name" value="PK beta-barrel domain-like"/>
    <property type="match status" value="1"/>
</dbReference>
<dbReference type="InterPro" id="IPR040442">
    <property type="entry name" value="Pyrv_kinase-like_dom_sf"/>
</dbReference>
<organism evidence="18 19">
    <name type="scientific">Streptomyces chisholmiae</name>
    <dbReference type="NCBI Taxonomy" id="3075540"/>
    <lineage>
        <taxon>Bacteria</taxon>
        <taxon>Bacillati</taxon>
        <taxon>Actinomycetota</taxon>
        <taxon>Actinomycetes</taxon>
        <taxon>Kitasatosporales</taxon>
        <taxon>Streptomycetaceae</taxon>
        <taxon>Streptomyces</taxon>
    </lineage>
</organism>
<evidence type="ECO:0000256" key="3">
    <source>
        <dbReference type="ARBA" id="ARBA00008663"/>
    </source>
</evidence>
<evidence type="ECO:0000256" key="13">
    <source>
        <dbReference type="ARBA" id="ARBA00023317"/>
    </source>
</evidence>
<comment type="catalytic activity">
    <reaction evidence="15">
        <text>pyruvate + ATP = phosphoenolpyruvate + ADP + H(+)</text>
        <dbReference type="Rhea" id="RHEA:18157"/>
        <dbReference type="ChEBI" id="CHEBI:15361"/>
        <dbReference type="ChEBI" id="CHEBI:15378"/>
        <dbReference type="ChEBI" id="CHEBI:30616"/>
        <dbReference type="ChEBI" id="CHEBI:58702"/>
        <dbReference type="ChEBI" id="CHEBI:456216"/>
        <dbReference type="EC" id="2.7.1.40"/>
    </reaction>
</comment>
<dbReference type="GO" id="GO:0016301">
    <property type="term" value="F:kinase activity"/>
    <property type="evidence" value="ECO:0007669"/>
    <property type="project" value="UniProtKB-KW"/>
</dbReference>
<dbReference type="InterPro" id="IPR015793">
    <property type="entry name" value="Pyrv_Knase_brl"/>
</dbReference>
<name>A0ABU2JJA1_9ACTN</name>
<dbReference type="SUPFAM" id="SSF52935">
    <property type="entry name" value="PK C-terminal domain-like"/>
    <property type="match status" value="1"/>
</dbReference>
<evidence type="ECO:0000256" key="8">
    <source>
        <dbReference type="ARBA" id="ARBA00022741"/>
    </source>
</evidence>
<evidence type="ECO:0000313" key="18">
    <source>
        <dbReference type="EMBL" id="MDT0265061.1"/>
    </source>
</evidence>
<keyword evidence="19" id="KW-1185">Reference proteome</keyword>
<dbReference type="RefSeq" id="WP_311663938.1">
    <property type="nucleotide sequence ID" value="NZ_JAVREO010000001.1"/>
</dbReference>
<sequence length="477" mass="51352">MRRAKIVCTLGPATDSPERIAELVAAGMDVARLNLSHGAHREHELRYQRVRQAARESGRSIGILADLQGPKIRLGSFAEGPVLLERDDEFTITTEDVLGDHRRCGTTYAGLAQDVTPGERVLVDDGRVTLEVVEVAGPEVRTRVVEGGLVSDHKGINLPGVAVSVPALSAKDIEDLRWALRTGVDIVALSFVRSGDDIKDVHRVMADEGRFLPVIAKIEKPQAEENLQDIVDAFDGIMVARGDLGVEVPLETVPLVQKRAVRLAKRNAKPVIVATQMLDSMIDASRPTRAEASDVANAVLDGADAVMLSGETSVGRYPVETVRTMSRIVCAAEAELLAEGLPPLTVQEKPRTQGGAVARAAADIGDFLDARLLVAFTQSGDTARRLSRYRSPIPLLAFTPDPATQAQLSLSWGVEAHLVPTVRSTDEMVAVMDDQLLRVGRCRMGDVVVMTAGSPPATPFTTNLVRVHHVGEDDAPR</sequence>
<reference evidence="19" key="1">
    <citation type="submission" date="2023-07" db="EMBL/GenBank/DDBJ databases">
        <title>30 novel species of actinomycetes from the DSMZ collection.</title>
        <authorList>
            <person name="Nouioui I."/>
        </authorList>
    </citation>
    <scope>NUCLEOTIDE SEQUENCE [LARGE SCALE GENOMIC DNA]</scope>
    <source>
        <strain evidence="19">DSM 44915</strain>
    </source>
</reference>
<dbReference type="InterPro" id="IPR015813">
    <property type="entry name" value="Pyrv/PenolPyrv_kinase-like_dom"/>
</dbReference>
<dbReference type="NCBIfam" id="NF004886">
    <property type="entry name" value="PRK06247.1"/>
    <property type="match status" value="1"/>
</dbReference>
<dbReference type="InterPro" id="IPR011037">
    <property type="entry name" value="Pyrv_Knase-like_insert_dom_sf"/>
</dbReference>
<dbReference type="GO" id="GO:0004743">
    <property type="term" value="F:pyruvate kinase activity"/>
    <property type="evidence" value="ECO:0007669"/>
    <property type="project" value="UniProtKB-EC"/>
</dbReference>
<evidence type="ECO:0000256" key="14">
    <source>
        <dbReference type="NCBIfam" id="TIGR01064"/>
    </source>
</evidence>
<keyword evidence="8" id="KW-0547">Nucleotide-binding</keyword>
<evidence type="ECO:0000256" key="9">
    <source>
        <dbReference type="ARBA" id="ARBA00022777"/>
    </source>
</evidence>
<evidence type="ECO:0000259" key="16">
    <source>
        <dbReference type="Pfam" id="PF00224"/>
    </source>
</evidence>
<evidence type="ECO:0000256" key="10">
    <source>
        <dbReference type="ARBA" id="ARBA00022840"/>
    </source>
</evidence>
<dbReference type="Pfam" id="PF02887">
    <property type="entry name" value="PK_C"/>
    <property type="match status" value="1"/>
</dbReference>
<dbReference type="InterPro" id="IPR001697">
    <property type="entry name" value="Pyr_Knase"/>
</dbReference>
<comment type="cofactor">
    <cofactor evidence="1">
        <name>K(+)</name>
        <dbReference type="ChEBI" id="CHEBI:29103"/>
    </cofactor>
</comment>
<feature type="domain" description="Pyruvate kinase C-terminal" evidence="17">
    <location>
        <begin position="356"/>
        <end position="468"/>
    </location>
</feature>
<dbReference type="Gene3D" id="3.20.20.60">
    <property type="entry name" value="Phosphoenolpyruvate-binding domains"/>
    <property type="match status" value="1"/>
</dbReference>
<dbReference type="SUPFAM" id="SSF51621">
    <property type="entry name" value="Phosphoenolpyruvate/pyruvate domain"/>
    <property type="match status" value="1"/>
</dbReference>
<evidence type="ECO:0000256" key="12">
    <source>
        <dbReference type="ARBA" id="ARBA00023152"/>
    </source>
</evidence>
<evidence type="ECO:0000256" key="11">
    <source>
        <dbReference type="ARBA" id="ARBA00022842"/>
    </source>
</evidence>
<comment type="similarity">
    <text evidence="3 15">Belongs to the pyruvate kinase family.</text>
</comment>
<proteinExistence type="inferred from homology"/>
<keyword evidence="9 15" id="KW-0418">Kinase</keyword>
<keyword evidence="13 18" id="KW-0670">Pyruvate</keyword>
<protein>
    <recommendedName>
        <fullName evidence="5 14">Pyruvate kinase</fullName>
        <ecNumber evidence="5 14">2.7.1.40</ecNumber>
    </recommendedName>
</protein>
<evidence type="ECO:0000256" key="7">
    <source>
        <dbReference type="ARBA" id="ARBA00022723"/>
    </source>
</evidence>
<dbReference type="PANTHER" id="PTHR11817">
    <property type="entry name" value="PYRUVATE KINASE"/>
    <property type="match status" value="1"/>
</dbReference>
<evidence type="ECO:0000256" key="1">
    <source>
        <dbReference type="ARBA" id="ARBA00001958"/>
    </source>
</evidence>
<comment type="pathway">
    <text evidence="2 15">Carbohydrate degradation; glycolysis; pyruvate from D-glyceraldehyde 3-phosphate: step 5/5.</text>
</comment>
<comment type="subunit">
    <text evidence="4">Homotetramer.</text>
</comment>
<feature type="domain" description="Pyruvate kinase barrel" evidence="16">
    <location>
        <begin position="1"/>
        <end position="322"/>
    </location>
</feature>
<keyword evidence="11 15" id="KW-0460">Magnesium</keyword>
<dbReference type="InterPro" id="IPR015795">
    <property type="entry name" value="Pyrv_Knase_C"/>
</dbReference>
<dbReference type="Pfam" id="PF00224">
    <property type="entry name" value="PK"/>
    <property type="match status" value="1"/>
</dbReference>
<evidence type="ECO:0000256" key="5">
    <source>
        <dbReference type="ARBA" id="ARBA00012142"/>
    </source>
</evidence>
<evidence type="ECO:0000313" key="19">
    <source>
        <dbReference type="Proteomes" id="UP001183410"/>
    </source>
</evidence>
<gene>
    <name evidence="18" type="primary">pyk</name>
    <name evidence="18" type="ORF">RM844_02025</name>
</gene>
<evidence type="ECO:0000259" key="17">
    <source>
        <dbReference type="Pfam" id="PF02887"/>
    </source>
</evidence>
<dbReference type="NCBIfam" id="NF004978">
    <property type="entry name" value="PRK06354.1"/>
    <property type="match status" value="1"/>
</dbReference>
<keyword evidence="10" id="KW-0067">ATP-binding</keyword>
<dbReference type="EC" id="2.7.1.40" evidence="5 14"/>
<dbReference type="NCBIfam" id="TIGR01064">
    <property type="entry name" value="pyruv_kin"/>
    <property type="match status" value="1"/>
</dbReference>
<evidence type="ECO:0000256" key="2">
    <source>
        <dbReference type="ARBA" id="ARBA00004997"/>
    </source>
</evidence>
<dbReference type="Gene3D" id="3.40.1380.20">
    <property type="entry name" value="Pyruvate kinase, C-terminal domain"/>
    <property type="match status" value="1"/>
</dbReference>
<dbReference type="PRINTS" id="PR01050">
    <property type="entry name" value="PYRUVTKNASE"/>
</dbReference>
<dbReference type="Proteomes" id="UP001183410">
    <property type="component" value="Unassembled WGS sequence"/>
</dbReference>
<evidence type="ECO:0000256" key="6">
    <source>
        <dbReference type="ARBA" id="ARBA00022679"/>
    </source>
</evidence>
<dbReference type="InterPro" id="IPR015806">
    <property type="entry name" value="Pyrv_Knase_insert_dom_sf"/>
</dbReference>
<accession>A0ABU2JJA1</accession>
<dbReference type="Gene3D" id="2.40.33.10">
    <property type="entry name" value="PK beta-barrel domain-like"/>
    <property type="match status" value="1"/>
</dbReference>